<proteinExistence type="predicted"/>
<accession>A0A0W0U857</accession>
<dbReference type="OrthoDB" id="9797519at2"/>
<dbReference type="Pfam" id="PF01985">
    <property type="entry name" value="CRS1_YhbY"/>
    <property type="match status" value="1"/>
</dbReference>
<dbReference type="GO" id="GO:0003723">
    <property type="term" value="F:RNA binding"/>
    <property type="evidence" value="ECO:0007669"/>
    <property type="project" value="UniProtKB-UniRule"/>
</dbReference>
<organism evidence="2 3">
    <name type="scientific">Legionella geestiana</name>
    <dbReference type="NCBI Taxonomy" id="45065"/>
    <lineage>
        <taxon>Bacteria</taxon>
        <taxon>Pseudomonadati</taxon>
        <taxon>Pseudomonadota</taxon>
        <taxon>Gammaproteobacteria</taxon>
        <taxon>Legionellales</taxon>
        <taxon>Legionellaceae</taxon>
        <taxon>Legionella</taxon>
    </lineage>
</organism>
<protein>
    <submittedName>
        <fullName evidence="2">Putative RNA-binding protein</fullName>
    </submittedName>
</protein>
<dbReference type="AlphaFoldDB" id="A0A0W0U857"/>
<dbReference type="EMBL" id="LNYC01000006">
    <property type="protein sequence ID" value="KTD04104.1"/>
    <property type="molecule type" value="Genomic_DNA"/>
</dbReference>
<dbReference type="Proteomes" id="UP000054785">
    <property type="component" value="Unassembled WGS sequence"/>
</dbReference>
<keyword evidence="3" id="KW-1185">Reference proteome</keyword>
<evidence type="ECO:0000313" key="2">
    <source>
        <dbReference type="EMBL" id="KTD04104.1"/>
    </source>
</evidence>
<evidence type="ECO:0000256" key="1">
    <source>
        <dbReference type="SAM" id="MobiDB-lite"/>
    </source>
</evidence>
<reference evidence="2 3" key="1">
    <citation type="submission" date="2015-11" db="EMBL/GenBank/DDBJ databases">
        <title>Genomic analysis of 38 Legionella species identifies large and diverse effector repertoires.</title>
        <authorList>
            <person name="Burstein D."/>
            <person name="Amaro F."/>
            <person name="Zusman T."/>
            <person name="Lifshitz Z."/>
            <person name="Cohen O."/>
            <person name="Gilbert J.A."/>
            <person name="Pupko T."/>
            <person name="Shuman H.A."/>
            <person name="Segal G."/>
        </authorList>
    </citation>
    <scope>NUCLEOTIDE SEQUENCE [LARGE SCALE GENOMIC DNA]</scope>
    <source>
        <strain evidence="2 3">ATCC 49504</strain>
    </source>
</reference>
<feature type="region of interest" description="Disordered" evidence="1">
    <location>
        <begin position="88"/>
        <end position="114"/>
    </location>
</feature>
<feature type="compositionally biased region" description="Basic residues" evidence="1">
    <location>
        <begin position="99"/>
        <end position="114"/>
    </location>
</feature>
<dbReference type="SMART" id="SM01103">
    <property type="entry name" value="CRS1_YhbY"/>
    <property type="match status" value="1"/>
</dbReference>
<dbReference type="Gene3D" id="3.30.110.60">
    <property type="entry name" value="YhbY-like"/>
    <property type="match status" value="1"/>
</dbReference>
<dbReference type="InterPro" id="IPR035920">
    <property type="entry name" value="YhbY-like_sf"/>
</dbReference>
<dbReference type="SUPFAM" id="SSF75471">
    <property type="entry name" value="YhbY-like"/>
    <property type="match status" value="1"/>
</dbReference>
<dbReference type="PROSITE" id="PS51295">
    <property type="entry name" value="CRM"/>
    <property type="match status" value="1"/>
</dbReference>
<name>A0A0W0U857_9GAMM</name>
<dbReference type="PANTHER" id="PTHR40065:SF3">
    <property type="entry name" value="RNA-BINDING PROTEIN YHBY"/>
    <property type="match status" value="1"/>
</dbReference>
<comment type="caution">
    <text evidence="2">The sequence shown here is derived from an EMBL/GenBank/DDBJ whole genome shotgun (WGS) entry which is preliminary data.</text>
</comment>
<sequence>MDTSFKQTLKNRAHHLKPVILLGAKGLTENVIQETRNALLTHELIKVKTRGMERDDRDACMQALCEAVEAQLIQQTGHIALIYRENPEKKAAAPSRKAPAAKRPKITARGRRAP</sequence>
<evidence type="ECO:0000313" key="3">
    <source>
        <dbReference type="Proteomes" id="UP000054785"/>
    </source>
</evidence>
<gene>
    <name evidence="2" type="primary">yhbY</name>
    <name evidence="2" type="ORF">Lgee_0347</name>
</gene>
<dbReference type="PATRIC" id="fig|45065.4.peg.367"/>
<dbReference type="PANTHER" id="PTHR40065">
    <property type="entry name" value="RNA-BINDING PROTEIN YHBY"/>
    <property type="match status" value="1"/>
</dbReference>
<dbReference type="InterPro" id="IPR051925">
    <property type="entry name" value="RNA-binding_domain"/>
</dbReference>
<dbReference type="InterPro" id="IPR001890">
    <property type="entry name" value="RNA-binding_CRM"/>
</dbReference>
<dbReference type="STRING" id="45065.Lgee_0347"/>
<dbReference type="RefSeq" id="WP_065230342.1">
    <property type="nucleotide sequence ID" value="NZ_CAAAHN010000010.1"/>
</dbReference>